<dbReference type="GO" id="GO:0006351">
    <property type="term" value="P:DNA-templated transcription"/>
    <property type="evidence" value="ECO:0007669"/>
    <property type="project" value="TreeGrafter"/>
</dbReference>
<evidence type="ECO:0000259" key="5">
    <source>
        <dbReference type="PROSITE" id="PS50931"/>
    </source>
</evidence>
<dbReference type="GO" id="GO:0043565">
    <property type="term" value="F:sequence-specific DNA binding"/>
    <property type="evidence" value="ECO:0007669"/>
    <property type="project" value="TreeGrafter"/>
</dbReference>
<evidence type="ECO:0000256" key="3">
    <source>
        <dbReference type="ARBA" id="ARBA00023125"/>
    </source>
</evidence>
<dbReference type="SUPFAM" id="SSF46785">
    <property type="entry name" value="Winged helix' DNA-binding domain"/>
    <property type="match status" value="1"/>
</dbReference>
<keyword evidence="2" id="KW-0805">Transcription regulation</keyword>
<proteinExistence type="inferred from homology"/>
<dbReference type="PANTHER" id="PTHR30537">
    <property type="entry name" value="HTH-TYPE TRANSCRIPTIONAL REGULATOR"/>
    <property type="match status" value="1"/>
</dbReference>
<dbReference type="STRING" id="1122206.SAMN02745753_02627"/>
<dbReference type="Gene3D" id="3.40.190.290">
    <property type="match status" value="1"/>
</dbReference>
<organism evidence="6 7">
    <name type="scientific">Marinomonas polaris DSM 16579</name>
    <dbReference type="NCBI Taxonomy" id="1122206"/>
    <lineage>
        <taxon>Bacteria</taxon>
        <taxon>Pseudomonadati</taxon>
        <taxon>Pseudomonadota</taxon>
        <taxon>Gammaproteobacteria</taxon>
        <taxon>Oceanospirillales</taxon>
        <taxon>Oceanospirillaceae</taxon>
        <taxon>Marinomonas</taxon>
    </lineage>
</organism>
<evidence type="ECO:0000313" key="7">
    <source>
        <dbReference type="Proteomes" id="UP000184517"/>
    </source>
</evidence>
<reference evidence="7" key="1">
    <citation type="submission" date="2016-11" db="EMBL/GenBank/DDBJ databases">
        <authorList>
            <person name="Varghese N."/>
            <person name="Submissions S."/>
        </authorList>
    </citation>
    <scope>NUCLEOTIDE SEQUENCE [LARGE SCALE GENOMIC DNA]</scope>
    <source>
        <strain evidence="7">DSM 16579</strain>
    </source>
</reference>
<dbReference type="Pfam" id="PF03466">
    <property type="entry name" value="LysR_substrate"/>
    <property type="match status" value="1"/>
</dbReference>
<dbReference type="InterPro" id="IPR000847">
    <property type="entry name" value="LysR_HTH_N"/>
</dbReference>
<dbReference type="EMBL" id="FQVF01000011">
    <property type="protein sequence ID" value="SHF78015.1"/>
    <property type="molecule type" value="Genomic_DNA"/>
</dbReference>
<dbReference type="InterPro" id="IPR005119">
    <property type="entry name" value="LysR_subst-bd"/>
</dbReference>
<evidence type="ECO:0000256" key="1">
    <source>
        <dbReference type="ARBA" id="ARBA00009437"/>
    </source>
</evidence>
<dbReference type="InterPro" id="IPR036388">
    <property type="entry name" value="WH-like_DNA-bd_sf"/>
</dbReference>
<dbReference type="AlphaFoldDB" id="A0A1M5EFL0"/>
<dbReference type="Proteomes" id="UP000184517">
    <property type="component" value="Unassembled WGS sequence"/>
</dbReference>
<comment type="similarity">
    <text evidence="1">Belongs to the LysR transcriptional regulatory family.</text>
</comment>
<name>A0A1M5EFL0_9GAMM</name>
<dbReference type="Pfam" id="PF00126">
    <property type="entry name" value="HTH_1"/>
    <property type="match status" value="1"/>
</dbReference>
<gene>
    <name evidence="6" type="ORF">SAMN02745753_02627</name>
</gene>
<keyword evidence="4" id="KW-0804">Transcription</keyword>
<dbReference type="PRINTS" id="PR00039">
    <property type="entry name" value="HTHLYSR"/>
</dbReference>
<evidence type="ECO:0000313" key="6">
    <source>
        <dbReference type="EMBL" id="SHF78015.1"/>
    </source>
</evidence>
<dbReference type="OrthoDB" id="9815676at2"/>
<dbReference type="RefSeq" id="WP_072840146.1">
    <property type="nucleotide sequence ID" value="NZ_FQVF01000011.1"/>
</dbReference>
<dbReference type="PROSITE" id="PS50931">
    <property type="entry name" value="HTH_LYSR"/>
    <property type="match status" value="1"/>
</dbReference>
<dbReference type="GO" id="GO:0003700">
    <property type="term" value="F:DNA-binding transcription factor activity"/>
    <property type="evidence" value="ECO:0007669"/>
    <property type="project" value="InterPro"/>
</dbReference>
<keyword evidence="3" id="KW-0238">DNA-binding</keyword>
<dbReference type="InterPro" id="IPR036390">
    <property type="entry name" value="WH_DNA-bd_sf"/>
</dbReference>
<evidence type="ECO:0000256" key="2">
    <source>
        <dbReference type="ARBA" id="ARBA00023015"/>
    </source>
</evidence>
<evidence type="ECO:0000256" key="4">
    <source>
        <dbReference type="ARBA" id="ARBA00023163"/>
    </source>
</evidence>
<protein>
    <submittedName>
        <fullName evidence="6">Transcriptional regulator, LysR family</fullName>
    </submittedName>
</protein>
<feature type="domain" description="HTH lysR-type" evidence="5">
    <location>
        <begin position="6"/>
        <end position="63"/>
    </location>
</feature>
<dbReference type="Gene3D" id="1.10.10.10">
    <property type="entry name" value="Winged helix-like DNA-binding domain superfamily/Winged helix DNA-binding domain"/>
    <property type="match status" value="1"/>
</dbReference>
<sequence>MTNNKWNLTDLNVLCAVVKTGSFVGASEELGMAQASVSKRIADLEKSLGVLLFRRTTRSVQITSEGILAHTRALQVLDAATRLQQDVSSARIRPSGKLRISTSLRLGRNYIAPILSKLAKEYPELDIWLELVDRRVDMLNEGYDIDIRAGDVTEPHLISHKVVKSQRMLCASKAYLERKGTPKTLDDLALHDCLLFRQRDQMLGVWRLQNNKEESAVRITGGMGSNHADVIHEWAEQGLGIAMLSDWDIHDKLAKGKLVRILPDYTQQTDIWAVTPSRLTYSATLKLCVEYLIESLQSGPHALPVSSD</sequence>
<dbReference type="InterPro" id="IPR058163">
    <property type="entry name" value="LysR-type_TF_proteobact-type"/>
</dbReference>
<dbReference type="PANTHER" id="PTHR30537:SF5">
    <property type="entry name" value="HTH-TYPE TRANSCRIPTIONAL ACTIVATOR TTDR-RELATED"/>
    <property type="match status" value="1"/>
</dbReference>
<accession>A0A1M5EFL0</accession>
<dbReference type="FunFam" id="1.10.10.10:FF:000001">
    <property type="entry name" value="LysR family transcriptional regulator"/>
    <property type="match status" value="1"/>
</dbReference>
<dbReference type="SUPFAM" id="SSF53850">
    <property type="entry name" value="Periplasmic binding protein-like II"/>
    <property type="match status" value="1"/>
</dbReference>
<dbReference type="FunFam" id="3.40.190.290:FF:000001">
    <property type="entry name" value="Transcriptional regulator, LysR family"/>
    <property type="match status" value="1"/>
</dbReference>
<keyword evidence="7" id="KW-1185">Reference proteome</keyword>